<feature type="compositionally biased region" description="Basic and acidic residues" evidence="1">
    <location>
        <begin position="1"/>
        <end position="13"/>
    </location>
</feature>
<reference evidence="2 3" key="1">
    <citation type="submission" date="2016-10" db="EMBL/GenBank/DDBJ databases">
        <authorList>
            <person name="de Groot N.N."/>
        </authorList>
    </citation>
    <scope>NUCLEOTIDE SEQUENCE [LARGE SCALE GENOMIC DNA]</scope>
    <source>
        <strain evidence="2 3">DSM 22274</strain>
    </source>
</reference>
<evidence type="ECO:0000256" key="1">
    <source>
        <dbReference type="SAM" id="MobiDB-lite"/>
    </source>
</evidence>
<accession>A0A1H5HS91</accession>
<dbReference type="EMBL" id="FNTV01000001">
    <property type="protein sequence ID" value="SEE30680.1"/>
    <property type="molecule type" value="Genomic_DNA"/>
</dbReference>
<protein>
    <submittedName>
        <fullName evidence="2">Uncharacterized protein</fullName>
    </submittedName>
</protein>
<dbReference type="AlphaFoldDB" id="A0A1H5HS91"/>
<proteinExistence type="predicted"/>
<feature type="region of interest" description="Disordered" evidence="1">
    <location>
        <begin position="1"/>
        <end position="63"/>
    </location>
</feature>
<sequence length="63" mass="6422">MSTKEFADGKSIGEEPDDHEGVETAPQSGSRDVESDPALNDGLGQDWSDEGGATPSGPATSSN</sequence>
<evidence type="ECO:0000313" key="3">
    <source>
        <dbReference type="Proteomes" id="UP000182725"/>
    </source>
</evidence>
<name>A0A1H5HS91_9MICC</name>
<gene>
    <name evidence="2" type="ORF">SAMN04489740_1090</name>
</gene>
<evidence type="ECO:0000313" key="2">
    <source>
        <dbReference type="EMBL" id="SEE30680.1"/>
    </source>
</evidence>
<dbReference type="Proteomes" id="UP000182725">
    <property type="component" value="Unassembled WGS sequence"/>
</dbReference>
<organism evidence="2 3">
    <name type="scientific">Arthrobacter alpinus</name>
    <dbReference type="NCBI Taxonomy" id="656366"/>
    <lineage>
        <taxon>Bacteria</taxon>
        <taxon>Bacillati</taxon>
        <taxon>Actinomycetota</taxon>
        <taxon>Actinomycetes</taxon>
        <taxon>Micrococcales</taxon>
        <taxon>Micrococcaceae</taxon>
        <taxon>Arthrobacter</taxon>
    </lineage>
</organism>